<reference evidence="2 3" key="1">
    <citation type="submission" date="2020-01" db="EMBL/GenBank/DDBJ databases">
        <title>Herbidospora sp. NEAU-GS84 nov., a novel actinomycete isolated from soil.</title>
        <authorList>
            <person name="Han L."/>
        </authorList>
    </citation>
    <scope>NUCLEOTIDE SEQUENCE [LARGE SCALE GENOMIC DNA]</scope>
    <source>
        <strain evidence="2 3">NEAU-GS84</strain>
    </source>
</reference>
<dbReference type="EMBL" id="WXEW01000003">
    <property type="protein sequence ID" value="NAS21967.1"/>
    <property type="molecule type" value="Genomic_DNA"/>
</dbReference>
<evidence type="ECO:0000313" key="2">
    <source>
        <dbReference type="EMBL" id="NAS21967.1"/>
    </source>
</evidence>
<dbReference type="AlphaFoldDB" id="A0A7C9J1M6"/>
<evidence type="ECO:0000259" key="1">
    <source>
        <dbReference type="Pfam" id="PF12728"/>
    </source>
</evidence>
<dbReference type="Pfam" id="PF12728">
    <property type="entry name" value="HTH_17"/>
    <property type="match status" value="1"/>
</dbReference>
<dbReference type="Proteomes" id="UP000479526">
    <property type="component" value="Unassembled WGS sequence"/>
</dbReference>
<dbReference type="InterPro" id="IPR041657">
    <property type="entry name" value="HTH_17"/>
</dbReference>
<proteinExistence type="predicted"/>
<protein>
    <submittedName>
        <fullName evidence="2">Helix-turn-helix domain-containing protein</fullName>
    </submittedName>
</protein>
<feature type="domain" description="Helix-turn-helix" evidence="1">
    <location>
        <begin position="7"/>
        <end position="54"/>
    </location>
</feature>
<accession>A0A7C9J1M6</accession>
<sequence>MINDTELYRVTDVMRLLKMSRTVIYEQLRSGRLRSVYQGRARRITSAALRDYIALLERESEAA</sequence>
<dbReference type="RefSeq" id="WP_161479415.1">
    <property type="nucleotide sequence ID" value="NZ_WXEW01000003.1"/>
</dbReference>
<keyword evidence="3" id="KW-1185">Reference proteome</keyword>
<gene>
    <name evidence="2" type="ORF">GT755_09750</name>
</gene>
<name>A0A7C9J1M6_9ACTN</name>
<organism evidence="2 3">
    <name type="scientific">Herbidospora solisilvae</name>
    <dbReference type="NCBI Taxonomy" id="2696284"/>
    <lineage>
        <taxon>Bacteria</taxon>
        <taxon>Bacillati</taxon>
        <taxon>Actinomycetota</taxon>
        <taxon>Actinomycetes</taxon>
        <taxon>Streptosporangiales</taxon>
        <taxon>Streptosporangiaceae</taxon>
        <taxon>Herbidospora</taxon>
    </lineage>
</organism>
<comment type="caution">
    <text evidence="2">The sequence shown here is derived from an EMBL/GenBank/DDBJ whole genome shotgun (WGS) entry which is preliminary data.</text>
</comment>
<evidence type="ECO:0000313" key="3">
    <source>
        <dbReference type="Proteomes" id="UP000479526"/>
    </source>
</evidence>